<name>A4FDC5_SACEN</name>
<evidence type="ECO:0000313" key="2">
    <source>
        <dbReference type="Proteomes" id="UP000006728"/>
    </source>
</evidence>
<dbReference type="EMBL" id="AM420293">
    <property type="protein sequence ID" value="CAM02050.1"/>
    <property type="molecule type" value="Genomic_DNA"/>
</dbReference>
<keyword evidence="2" id="KW-1185">Reference proteome</keyword>
<reference evidence="1 2" key="1">
    <citation type="journal article" date="2007" name="Nat. Biotechnol.">
        <title>Complete genome sequence of the erythromycin-producing bacterium Saccharopolyspora erythraea NRRL23338.</title>
        <authorList>
            <person name="Oliynyk M."/>
            <person name="Samborskyy M."/>
            <person name="Lester J.B."/>
            <person name="Mironenko T."/>
            <person name="Scott N."/>
            <person name="Dickens S."/>
            <person name="Haydock S.F."/>
            <person name="Leadlay P.F."/>
        </authorList>
    </citation>
    <scope>NUCLEOTIDE SEQUENCE [LARGE SCALE GENOMIC DNA]</scope>
    <source>
        <strain evidence="2">ATCC 11635 / DSM 40517 / JCM 4748 / NBRC 13426 / NCIMB 8594 / NRRL 2338</strain>
    </source>
</reference>
<protein>
    <submittedName>
        <fullName evidence="1">Uncharacterized protein</fullName>
    </submittedName>
</protein>
<dbReference type="Proteomes" id="UP000006728">
    <property type="component" value="Chromosome"/>
</dbReference>
<organism evidence="1 2">
    <name type="scientific">Saccharopolyspora erythraea (strain ATCC 11635 / DSM 40517 / JCM 4748 / NBRC 13426 / NCIMB 8594 / NRRL 2338)</name>
    <dbReference type="NCBI Taxonomy" id="405948"/>
    <lineage>
        <taxon>Bacteria</taxon>
        <taxon>Bacillati</taxon>
        <taxon>Actinomycetota</taxon>
        <taxon>Actinomycetes</taxon>
        <taxon>Pseudonocardiales</taxon>
        <taxon>Pseudonocardiaceae</taxon>
        <taxon>Saccharopolyspora</taxon>
    </lineage>
</organism>
<dbReference type="KEGG" id="sen:SACE_2769"/>
<dbReference type="HOGENOM" id="CLU_3405266_0_0_11"/>
<gene>
    <name evidence="1" type="ordered locus">SACE_2769</name>
</gene>
<proteinExistence type="predicted"/>
<dbReference type="AlphaFoldDB" id="A4FDC5"/>
<sequence length="30" mass="3525">MRDALAHWPPTEADLHEVHGIEVEQTRAEW</sequence>
<evidence type="ECO:0000313" key="1">
    <source>
        <dbReference type="EMBL" id="CAM02050.1"/>
    </source>
</evidence>
<accession>A4FDC5</accession>